<evidence type="ECO:0000313" key="7">
    <source>
        <dbReference type="Proteomes" id="UP000028534"/>
    </source>
</evidence>
<accession>A0A084EBR3</accession>
<keyword evidence="2 4" id="KW-0238">DNA-binding</keyword>
<keyword evidence="3" id="KW-0804">Transcription</keyword>
<dbReference type="PANTHER" id="PTHR30055:SF234">
    <property type="entry name" value="HTH-TYPE TRANSCRIPTIONAL REGULATOR BETI"/>
    <property type="match status" value="1"/>
</dbReference>
<evidence type="ECO:0000256" key="1">
    <source>
        <dbReference type="ARBA" id="ARBA00023015"/>
    </source>
</evidence>
<evidence type="ECO:0000259" key="5">
    <source>
        <dbReference type="PROSITE" id="PS50977"/>
    </source>
</evidence>
<dbReference type="Gene3D" id="1.10.357.10">
    <property type="entry name" value="Tetracycline Repressor, domain 2"/>
    <property type="match status" value="1"/>
</dbReference>
<dbReference type="RefSeq" id="WP_051886973.1">
    <property type="nucleotide sequence ID" value="NZ_JGVR01000041.1"/>
</dbReference>
<dbReference type="PROSITE" id="PS50977">
    <property type="entry name" value="HTH_TETR_2"/>
    <property type="match status" value="1"/>
</dbReference>
<proteinExistence type="predicted"/>
<dbReference type="PANTHER" id="PTHR30055">
    <property type="entry name" value="HTH-TYPE TRANSCRIPTIONAL REGULATOR RUTR"/>
    <property type="match status" value="1"/>
</dbReference>
<dbReference type="Proteomes" id="UP000028534">
    <property type="component" value="Unassembled WGS sequence"/>
</dbReference>
<dbReference type="Pfam" id="PF00440">
    <property type="entry name" value="TetR_N"/>
    <property type="match status" value="1"/>
</dbReference>
<reference evidence="6 7" key="1">
    <citation type="submission" date="2014-03" db="EMBL/GenBank/DDBJ databases">
        <title>Genome sequence of Sphingobium yanoikuyae B1.</title>
        <authorList>
            <person name="Gan H.M."/>
            <person name="Gan H.Y."/>
            <person name="Savka M.A."/>
        </authorList>
    </citation>
    <scope>NUCLEOTIDE SEQUENCE [LARGE SCALE GENOMIC DNA]</scope>
    <source>
        <strain evidence="6 7">B1</strain>
    </source>
</reference>
<dbReference type="InterPro" id="IPR009057">
    <property type="entry name" value="Homeodomain-like_sf"/>
</dbReference>
<dbReference type="eggNOG" id="COG1309">
    <property type="taxonomic scope" value="Bacteria"/>
</dbReference>
<organism evidence="6 7">
    <name type="scientific">Sphingobium yanoikuyae</name>
    <name type="common">Sphingomonas yanoikuyae</name>
    <dbReference type="NCBI Taxonomy" id="13690"/>
    <lineage>
        <taxon>Bacteria</taxon>
        <taxon>Pseudomonadati</taxon>
        <taxon>Pseudomonadota</taxon>
        <taxon>Alphaproteobacteria</taxon>
        <taxon>Sphingomonadales</taxon>
        <taxon>Sphingomonadaceae</taxon>
        <taxon>Sphingobium</taxon>
    </lineage>
</organism>
<protein>
    <submittedName>
        <fullName evidence="6">Transcriptional regulator BetI</fullName>
    </submittedName>
</protein>
<evidence type="ECO:0000256" key="4">
    <source>
        <dbReference type="PROSITE-ProRule" id="PRU00335"/>
    </source>
</evidence>
<gene>
    <name evidence="6" type="ORF">CP98_04463</name>
</gene>
<feature type="domain" description="HTH tetR-type" evidence="5">
    <location>
        <begin position="10"/>
        <end position="70"/>
    </location>
</feature>
<dbReference type="InterPro" id="IPR001647">
    <property type="entry name" value="HTH_TetR"/>
</dbReference>
<dbReference type="EMBL" id="JGVR01000041">
    <property type="protein sequence ID" value="KEZ15405.1"/>
    <property type="molecule type" value="Genomic_DNA"/>
</dbReference>
<evidence type="ECO:0000256" key="2">
    <source>
        <dbReference type="ARBA" id="ARBA00023125"/>
    </source>
</evidence>
<dbReference type="GO" id="GO:0003700">
    <property type="term" value="F:DNA-binding transcription factor activity"/>
    <property type="evidence" value="ECO:0007669"/>
    <property type="project" value="TreeGrafter"/>
</dbReference>
<dbReference type="AlphaFoldDB" id="A0A084EBR3"/>
<feature type="DNA-binding region" description="H-T-H motif" evidence="4">
    <location>
        <begin position="33"/>
        <end position="52"/>
    </location>
</feature>
<dbReference type="SUPFAM" id="SSF46689">
    <property type="entry name" value="Homeodomain-like"/>
    <property type="match status" value="1"/>
</dbReference>
<name>A0A084EBR3_SPHYA</name>
<evidence type="ECO:0000313" key="6">
    <source>
        <dbReference type="EMBL" id="KEZ15405.1"/>
    </source>
</evidence>
<evidence type="ECO:0000256" key="3">
    <source>
        <dbReference type="ARBA" id="ARBA00023163"/>
    </source>
</evidence>
<dbReference type="PATRIC" id="fig|13690.10.peg.4595"/>
<dbReference type="GO" id="GO:0000976">
    <property type="term" value="F:transcription cis-regulatory region binding"/>
    <property type="evidence" value="ECO:0007669"/>
    <property type="project" value="TreeGrafter"/>
</dbReference>
<dbReference type="InterPro" id="IPR050109">
    <property type="entry name" value="HTH-type_TetR-like_transc_reg"/>
</dbReference>
<sequence>MPKRDENYMRKQRDAIARAALGVLIEKGYHETTLRDICRAANVSNGALYSYFPTREAVVVAACAIDHAKQAKAALPRDWEDYADLREAQDMAVGTYTSRRFRLSLQFVAAISQMEDPPEGLSLIFQTYRDKIKQTLLSFHDRGIITLPLGIDTTADLHAQLFFGAEYQLTANREYPREKVCEALKAGLALSAGLVEVKHSLSSRDTSPALGSP</sequence>
<comment type="caution">
    <text evidence="6">The sequence shown here is derived from an EMBL/GenBank/DDBJ whole genome shotgun (WGS) entry which is preliminary data.</text>
</comment>
<dbReference type="PRINTS" id="PR00455">
    <property type="entry name" value="HTHTETR"/>
</dbReference>
<keyword evidence="1" id="KW-0805">Transcription regulation</keyword>